<keyword evidence="3" id="KW-1185">Reference proteome</keyword>
<accession>A0A1E3RV24</accession>
<dbReference type="EMBL" id="MIGZ01000073">
    <property type="protein sequence ID" value="ODQ93262.1"/>
    <property type="molecule type" value="Genomic_DNA"/>
</dbReference>
<reference evidence="3" key="1">
    <citation type="submission" date="2016-09" db="EMBL/GenBank/DDBJ databases">
        <authorList>
            <person name="Greninger A.L."/>
            <person name="Jerome K.R."/>
            <person name="Mcnair B."/>
            <person name="Wallis C."/>
            <person name="Fang F."/>
        </authorList>
    </citation>
    <scope>NUCLEOTIDE SEQUENCE [LARGE SCALE GENOMIC DNA]</scope>
    <source>
        <strain evidence="3">M7</strain>
    </source>
</reference>
<keyword evidence="1" id="KW-0732">Signal</keyword>
<feature type="chain" id="PRO_5039201768" evidence="1">
    <location>
        <begin position="30"/>
        <end position="77"/>
    </location>
</feature>
<proteinExistence type="predicted"/>
<feature type="signal peptide" evidence="1">
    <location>
        <begin position="1"/>
        <end position="29"/>
    </location>
</feature>
<organism evidence="2 3">
    <name type="scientific">Mycolicibacterium holsaticum</name>
    <dbReference type="NCBI Taxonomy" id="152142"/>
    <lineage>
        <taxon>Bacteria</taxon>
        <taxon>Bacillati</taxon>
        <taxon>Actinomycetota</taxon>
        <taxon>Actinomycetes</taxon>
        <taxon>Mycobacteriales</taxon>
        <taxon>Mycobacteriaceae</taxon>
        <taxon>Mycolicibacterium</taxon>
    </lineage>
</organism>
<dbReference type="RefSeq" id="WP_069405769.1">
    <property type="nucleotide sequence ID" value="NZ_MIGZ01000073.1"/>
</dbReference>
<dbReference type="AlphaFoldDB" id="A0A1E3RV24"/>
<sequence length="77" mass="7599">MGFLRRSVTAVLFTAAVAAAPLSPAVAAAQPGNVGCAPGETGVIYGCSPFCVPGKALDVNTGLCVPAPPPFPHPPVQ</sequence>
<evidence type="ECO:0000313" key="2">
    <source>
        <dbReference type="EMBL" id="ODQ93262.1"/>
    </source>
</evidence>
<evidence type="ECO:0000313" key="3">
    <source>
        <dbReference type="Proteomes" id="UP000094243"/>
    </source>
</evidence>
<comment type="caution">
    <text evidence="2">The sequence shown here is derived from an EMBL/GenBank/DDBJ whole genome shotgun (WGS) entry which is preliminary data.</text>
</comment>
<dbReference type="OrthoDB" id="4641233at2"/>
<name>A0A1E3RV24_9MYCO</name>
<gene>
    <name evidence="2" type="ORF">BHQ17_13875</name>
</gene>
<protein>
    <submittedName>
        <fullName evidence="2">Uncharacterized protein</fullName>
    </submittedName>
</protein>
<evidence type="ECO:0000256" key="1">
    <source>
        <dbReference type="SAM" id="SignalP"/>
    </source>
</evidence>
<dbReference type="Proteomes" id="UP000094243">
    <property type="component" value="Unassembled WGS sequence"/>
</dbReference>